<proteinExistence type="predicted"/>
<organism evidence="1 2">
    <name type="scientific">Isoptericola jiangsuensis</name>
    <dbReference type="NCBI Taxonomy" id="548579"/>
    <lineage>
        <taxon>Bacteria</taxon>
        <taxon>Bacillati</taxon>
        <taxon>Actinomycetota</taxon>
        <taxon>Actinomycetes</taxon>
        <taxon>Micrococcales</taxon>
        <taxon>Promicromonosporaceae</taxon>
        <taxon>Isoptericola</taxon>
    </lineage>
</organism>
<dbReference type="Proteomes" id="UP000224130">
    <property type="component" value="Unassembled WGS sequence"/>
</dbReference>
<keyword evidence="2" id="KW-1185">Reference proteome</keyword>
<dbReference type="AlphaFoldDB" id="A0A2A9ESE0"/>
<dbReference type="EMBL" id="PDJJ01000001">
    <property type="protein sequence ID" value="PFG41451.1"/>
    <property type="molecule type" value="Genomic_DNA"/>
</dbReference>
<name>A0A2A9ESE0_9MICO</name>
<sequence length="59" mass="6160">MLTSTIAGTLVAAALVGPPAEAPVELAPVTSQVVVVGTGPDVSTDYWREMWCITLGWCK</sequence>
<reference evidence="1 2" key="1">
    <citation type="submission" date="2017-10" db="EMBL/GenBank/DDBJ databases">
        <title>Sequencing the genomes of 1000 actinobacteria strains.</title>
        <authorList>
            <person name="Klenk H.-P."/>
        </authorList>
    </citation>
    <scope>NUCLEOTIDE SEQUENCE [LARGE SCALE GENOMIC DNA]</scope>
    <source>
        <strain evidence="1 2">DSM 21863</strain>
    </source>
</reference>
<gene>
    <name evidence="1" type="ORF">ATJ88_0090</name>
</gene>
<protein>
    <submittedName>
        <fullName evidence="1">Uncharacterized protein</fullName>
    </submittedName>
</protein>
<dbReference type="OrthoDB" id="9923575at2"/>
<accession>A0A2A9ESE0</accession>
<evidence type="ECO:0000313" key="1">
    <source>
        <dbReference type="EMBL" id="PFG41451.1"/>
    </source>
</evidence>
<evidence type="ECO:0000313" key="2">
    <source>
        <dbReference type="Proteomes" id="UP000224130"/>
    </source>
</evidence>
<dbReference type="RefSeq" id="WP_098461921.1">
    <property type="nucleotide sequence ID" value="NZ_PDJJ01000001.1"/>
</dbReference>
<comment type="caution">
    <text evidence="1">The sequence shown here is derived from an EMBL/GenBank/DDBJ whole genome shotgun (WGS) entry which is preliminary data.</text>
</comment>